<name>A0A853JAN1_9GAMM</name>
<evidence type="ECO:0000313" key="2">
    <source>
        <dbReference type="EMBL" id="NZA25690.1"/>
    </source>
</evidence>
<dbReference type="Proteomes" id="UP000578091">
    <property type="component" value="Unassembled WGS sequence"/>
</dbReference>
<keyword evidence="3" id="KW-1185">Reference proteome</keyword>
<comment type="caution">
    <text evidence="2">The sequence shown here is derived from an EMBL/GenBank/DDBJ whole genome shotgun (WGS) entry which is preliminary data.</text>
</comment>
<feature type="region of interest" description="Disordered" evidence="1">
    <location>
        <begin position="1"/>
        <end position="88"/>
    </location>
</feature>
<sequence>MSQIYGVDSQTYHRLPADDQNAIRQSWQQRQDEAPATPATSDQAAPEAPQAPPPADPAQATTAEEAVAAIHAMPLPDTSDLSQPPLRNLPEADRQSIVDSRNASFNQSRAEAAEAALERLEPQRSDFDVLPGATADHEYQQARQAYDSSPYVQELERIVEEATTAPNEIPAYLETGTSSSDVNAIPLPQARGALAMLGIELPESATPEQIAAGYEILATVPNDILGPLINPGYSVGYSADLGGLGTTQWLPVRGEATATLEGEVSLSEVRTGVGFEQTQRFEATVEIRGEAGVDLGKTPLQRIYGWAERLGALPDGARDLANSSPLLRGVMRGLPVSGEYQQFAGTRLSYEAVVTPGQGAELDGGELSALPNPLDPMGMPTGTSLLIRGQSLEGSSFEANYKAFTLGSTHTELSGLGFGVTRQEGSIVEVYAGPVDTVENEMFFGIGRQGVAAIGIGSEYSSETREMEVARIDLSTAEGQAAYQEFITSGRVPDWAPPGVPQSGTTSIYDGEHASFIGIQLGGLDISTGGESQISVRDTSWDDGTIDRQLTYSNSGGLTTDVRFQVAANGEPDFDQAQWTVVRADLDPVLASYLEASYDGAAGNRELDGDHHVQMTFTTDELMAMHERGRASVLEGQGQEKLDNLDAGIETPWWSSTDERLAVATTPDEVFAILSDDVHGGAVIEDLLALSITSGEPTTGTFRMEPAG</sequence>
<proteinExistence type="predicted"/>
<dbReference type="AlphaFoldDB" id="A0A853JAN1"/>
<feature type="compositionally biased region" description="Polar residues" evidence="1">
    <location>
        <begin position="1"/>
        <end position="12"/>
    </location>
</feature>
<reference evidence="2 3" key="1">
    <citation type="submission" date="2020-07" db="EMBL/GenBank/DDBJ databases">
        <title>Luteimonas sp. SJ-92.</title>
        <authorList>
            <person name="Huang X.-X."/>
            <person name="Xu L."/>
            <person name="Sun J.-Q."/>
        </authorList>
    </citation>
    <scope>NUCLEOTIDE SEQUENCE [LARGE SCALE GENOMIC DNA]</scope>
    <source>
        <strain evidence="2 3">SJ-92</strain>
    </source>
</reference>
<dbReference type="EMBL" id="JACCKA010000031">
    <property type="protein sequence ID" value="NZA25690.1"/>
    <property type="molecule type" value="Genomic_DNA"/>
</dbReference>
<evidence type="ECO:0000256" key="1">
    <source>
        <dbReference type="SAM" id="MobiDB-lite"/>
    </source>
</evidence>
<dbReference type="RefSeq" id="WP_180677495.1">
    <property type="nucleotide sequence ID" value="NZ_JACCKA010000031.1"/>
</dbReference>
<accession>A0A853JAN1</accession>
<gene>
    <name evidence="2" type="ORF">H0E84_04785</name>
</gene>
<evidence type="ECO:0000313" key="3">
    <source>
        <dbReference type="Proteomes" id="UP000578091"/>
    </source>
</evidence>
<protein>
    <submittedName>
        <fullName evidence="2">Uncharacterized protein</fullName>
    </submittedName>
</protein>
<organism evidence="2 3">
    <name type="scientific">Luteimonas salinisoli</name>
    <dbReference type="NCBI Taxonomy" id="2752307"/>
    <lineage>
        <taxon>Bacteria</taxon>
        <taxon>Pseudomonadati</taxon>
        <taxon>Pseudomonadota</taxon>
        <taxon>Gammaproteobacteria</taxon>
        <taxon>Lysobacterales</taxon>
        <taxon>Lysobacteraceae</taxon>
        <taxon>Luteimonas</taxon>
    </lineage>
</organism>
<feature type="compositionally biased region" description="Low complexity" evidence="1">
    <location>
        <begin position="57"/>
        <end position="72"/>
    </location>
</feature>